<evidence type="ECO:0000256" key="1">
    <source>
        <dbReference type="SAM" id="MobiDB-lite"/>
    </source>
</evidence>
<keyword evidence="4" id="KW-1185">Reference proteome</keyword>
<feature type="compositionally biased region" description="Basic and acidic residues" evidence="1">
    <location>
        <begin position="45"/>
        <end position="58"/>
    </location>
</feature>
<evidence type="ECO:0000313" key="3">
    <source>
        <dbReference type="EMBL" id="GAA0347182.1"/>
    </source>
</evidence>
<feature type="compositionally biased region" description="Basic residues" evidence="1">
    <location>
        <begin position="27"/>
        <end position="44"/>
    </location>
</feature>
<feature type="transmembrane region" description="Helical" evidence="2">
    <location>
        <begin position="70"/>
        <end position="90"/>
    </location>
</feature>
<comment type="caution">
    <text evidence="3">The sequence shown here is derived from an EMBL/GenBank/DDBJ whole genome shotgun (WGS) entry which is preliminary data.</text>
</comment>
<keyword evidence="2" id="KW-1133">Transmembrane helix</keyword>
<gene>
    <name evidence="3" type="ORF">GCM10008967_41970</name>
</gene>
<keyword evidence="2" id="KW-0472">Membrane</keyword>
<sequence length="114" mass="13508">MSVMLVNEKQSVEDFNDLPRSLPPRSMVHKKRKKSKQNKGRQKDKRKDVKEKSEKDEVSKKGLGYPLIRLLAVLFILLPLTFIYIFTYWMNDENNKVNVQPKNYYEPIQIDGNH</sequence>
<dbReference type="EMBL" id="BAAADJ010000064">
    <property type="protein sequence ID" value="GAA0347182.1"/>
    <property type="molecule type" value="Genomic_DNA"/>
</dbReference>
<dbReference type="RefSeq" id="WP_343803812.1">
    <property type="nucleotide sequence ID" value="NZ_BAAADJ010000064.1"/>
</dbReference>
<reference evidence="3 4" key="1">
    <citation type="journal article" date="2019" name="Int. J. Syst. Evol. Microbiol.">
        <title>The Global Catalogue of Microorganisms (GCM) 10K type strain sequencing project: providing services to taxonomists for standard genome sequencing and annotation.</title>
        <authorList>
            <consortium name="The Broad Institute Genomics Platform"/>
            <consortium name="The Broad Institute Genome Sequencing Center for Infectious Disease"/>
            <person name="Wu L."/>
            <person name="Ma J."/>
        </authorList>
    </citation>
    <scope>NUCLEOTIDE SEQUENCE [LARGE SCALE GENOMIC DNA]</scope>
    <source>
        <strain evidence="3 4">JCM 9731</strain>
    </source>
</reference>
<name>A0ABN0WUU8_9BACI</name>
<accession>A0ABN0WUU8</accession>
<protein>
    <submittedName>
        <fullName evidence="3">Uncharacterized protein</fullName>
    </submittedName>
</protein>
<evidence type="ECO:0000256" key="2">
    <source>
        <dbReference type="SAM" id="Phobius"/>
    </source>
</evidence>
<keyword evidence="2" id="KW-0812">Transmembrane</keyword>
<feature type="region of interest" description="Disordered" evidence="1">
    <location>
        <begin position="15"/>
        <end position="58"/>
    </location>
</feature>
<proteinExistence type="predicted"/>
<evidence type="ECO:0000313" key="4">
    <source>
        <dbReference type="Proteomes" id="UP001500782"/>
    </source>
</evidence>
<dbReference type="Proteomes" id="UP001500782">
    <property type="component" value="Unassembled WGS sequence"/>
</dbReference>
<organism evidence="3 4">
    <name type="scientific">Bacillus carboniphilus</name>
    <dbReference type="NCBI Taxonomy" id="86663"/>
    <lineage>
        <taxon>Bacteria</taxon>
        <taxon>Bacillati</taxon>
        <taxon>Bacillota</taxon>
        <taxon>Bacilli</taxon>
        <taxon>Bacillales</taxon>
        <taxon>Bacillaceae</taxon>
        <taxon>Bacillus</taxon>
    </lineage>
</organism>